<gene>
    <name evidence="1" type="ORF">g.16637</name>
    <name evidence="2" type="ORF">g.16638</name>
</gene>
<proteinExistence type="predicted"/>
<name>A0A1B6GL44_9HEMI</name>
<reference evidence="2" key="1">
    <citation type="submission" date="2015-11" db="EMBL/GenBank/DDBJ databases">
        <title>De novo transcriptome assembly of four potential Pierce s Disease insect vectors from Arizona vineyards.</title>
        <authorList>
            <person name="Tassone E.E."/>
        </authorList>
    </citation>
    <scope>NUCLEOTIDE SEQUENCE</scope>
</reference>
<accession>A0A1B6GL44</accession>
<dbReference type="EMBL" id="GECZ01007252">
    <property type="protein sequence ID" value="JAS62517.1"/>
    <property type="molecule type" value="Transcribed_RNA"/>
</dbReference>
<dbReference type="AlphaFoldDB" id="A0A1B6GL44"/>
<evidence type="ECO:0008006" key="3">
    <source>
        <dbReference type="Google" id="ProtNLM"/>
    </source>
</evidence>
<sequence>MDITAPSSFSLDGNTFENWSRFKQKFNLYIKATDKSKKSGKQKVALLLCLLGDSCLDIYNNFDLADDNKYDYDKVLLCFDKYFKPKQNTVVDRYKFFNLRQNTNEPLDSFVTRLKTQAKVCNFGDQEESLVRDLLIIGIQDTSVKERLLIESDLKLDKAIQYCRAKEESSKHVKLMQDESINASHSEIVQDELAVNKIRKYYNAQKTTWKRKGFSTSADLQM</sequence>
<protein>
    <recommendedName>
        <fullName evidence="3">Retrotransposon gag domain-containing protein</fullName>
    </recommendedName>
</protein>
<dbReference type="PANTHER" id="PTHR33198:SF20">
    <property type="entry name" value="RETROTRANSPOSON GAG DOMAIN-CONTAINING PROTEIN"/>
    <property type="match status" value="1"/>
</dbReference>
<evidence type="ECO:0000313" key="1">
    <source>
        <dbReference type="EMBL" id="JAS62517.1"/>
    </source>
</evidence>
<evidence type="ECO:0000313" key="2">
    <source>
        <dbReference type="EMBL" id="JAS63120.1"/>
    </source>
</evidence>
<dbReference type="EMBL" id="GECZ01006649">
    <property type="protein sequence ID" value="JAS63120.1"/>
    <property type="molecule type" value="Transcribed_RNA"/>
</dbReference>
<dbReference type="PANTHER" id="PTHR33198">
    <property type="entry name" value="ANK_REP_REGION DOMAIN-CONTAINING PROTEIN-RELATED"/>
    <property type="match status" value="1"/>
</dbReference>
<organism evidence="2">
    <name type="scientific">Cuerna arida</name>
    <dbReference type="NCBI Taxonomy" id="1464854"/>
    <lineage>
        <taxon>Eukaryota</taxon>
        <taxon>Metazoa</taxon>
        <taxon>Ecdysozoa</taxon>
        <taxon>Arthropoda</taxon>
        <taxon>Hexapoda</taxon>
        <taxon>Insecta</taxon>
        <taxon>Pterygota</taxon>
        <taxon>Neoptera</taxon>
        <taxon>Paraneoptera</taxon>
        <taxon>Hemiptera</taxon>
        <taxon>Auchenorrhyncha</taxon>
        <taxon>Membracoidea</taxon>
        <taxon>Cicadellidae</taxon>
        <taxon>Cicadellinae</taxon>
        <taxon>Proconiini</taxon>
        <taxon>Cuerna</taxon>
    </lineage>
</organism>